<dbReference type="OrthoDB" id="10609917at2759"/>
<dbReference type="AlphaFoldDB" id="A0A7J5YYK0"/>
<evidence type="ECO:0000313" key="2">
    <source>
        <dbReference type="EMBL" id="KAF3854605.1"/>
    </source>
</evidence>
<sequence length="278" mass="30325">MQHSEGEGCPVPTVRMHRGVLRGAWWNLAGTGQIIKIILSNYFSTTIIHKEAFIPYIKTKSQYLVVHAVDPIRPQQIDSLANEICASTVEHPKTQVQVELVRGGLGVQALEGAKATLSQEEGHRCHPAQEVVKGVEGVWRPGHGLLGTGVSGWALSWAHRAQTLHVVHCTGHQVTWNTGNNRRFRNAAHTGSQQGLFQRPQLQLGIGILPAVRRRLMVLRLRQYSRTTTLSQSHPAACFTAEPQPASSEPDEGPPANQGPAPPPPLISQAAKALYASF</sequence>
<evidence type="ECO:0000313" key="3">
    <source>
        <dbReference type="Proteomes" id="UP000518266"/>
    </source>
</evidence>
<protein>
    <submittedName>
        <fullName evidence="2">Uncharacterized protein</fullName>
    </submittedName>
</protein>
<feature type="region of interest" description="Disordered" evidence="1">
    <location>
        <begin position="232"/>
        <end position="267"/>
    </location>
</feature>
<dbReference type="EMBL" id="JAAKFY010000007">
    <property type="protein sequence ID" value="KAF3854605.1"/>
    <property type="molecule type" value="Genomic_DNA"/>
</dbReference>
<gene>
    <name evidence="2" type="ORF">F7725_022660</name>
</gene>
<evidence type="ECO:0000256" key="1">
    <source>
        <dbReference type="SAM" id="MobiDB-lite"/>
    </source>
</evidence>
<dbReference type="Proteomes" id="UP000518266">
    <property type="component" value="Unassembled WGS sequence"/>
</dbReference>
<comment type="caution">
    <text evidence="2">The sequence shown here is derived from an EMBL/GenBank/DDBJ whole genome shotgun (WGS) entry which is preliminary data.</text>
</comment>
<name>A0A7J5YYK0_DISMA</name>
<reference evidence="2 3" key="1">
    <citation type="submission" date="2020-03" db="EMBL/GenBank/DDBJ databases">
        <title>Dissostichus mawsoni Genome sequencing and assembly.</title>
        <authorList>
            <person name="Park H."/>
        </authorList>
    </citation>
    <scope>NUCLEOTIDE SEQUENCE [LARGE SCALE GENOMIC DNA]</scope>
    <source>
        <strain evidence="2">DM0001</strain>
        <tissue evidence="2">Muscle</tissue>
    </source>
</reference>
<proteinExistence type="predicted"/>
<keyword evidence="3" id="KW-1185">Reference proteome</keyword>
<accession>A0A7J5YYK0</accession>
<organism evidence="2 3">
    <name type="scientific">Dissostichus mawsoni</name>
    <name type="common">Antarctic cod</name>
    <dbReference type="NCBI Taxonomy" id="36200"/>
    <lineage>
        <taxon>Eukaryota</taxon>
        <taxon>Metazoa</taxon>
        <taxon>Chordata</taxon>
        <taxon>Craniata</taxon>
        <taxon>Vertebrata</taxon>
        <taxon>Euteleostomi</taxon>
        <taxon>Actinopterygii</taxon>
        <taxon>Neopterygii</taxon>
        <taxon>Teleostei</taxon>
        <taxon>Neoteleostei</taxon>
        <taxon>Acanthomorphata</taxon>
        <taxon>Eupercaria</taxon>
        <taxon>Perciformes</taxon>
        <taxon>Notothenioidei</taxon>
        <taxon>Nototheniidae</taxon>
        <taxon>Dissostichus</taxon>
    </lineage>
</organism>